<keyword evidence="5" id="KW-1185">Reference proteome</keyword>
<proteinExistence type="inferred from homology"/>
<accession>A0ABN6P136</accession>
<name>A0ABN6P136_9PROT</name>
<evidence type="ECO:0000256" key="1">
    <source>
        <dbReference type="ARBA" id="ARBA00009677"/>
    </source>
</evidence>
<evidence type="ECO:0000259" key="3">
    <source>
        <dbReference type="Pfam" id="PF06429"/>
    </source>
</evidence>
<feature type="compositionally biased region" description="Low complexity" evidence="2">
    <location>
        <begin position="33"/>
        <end position="43"/>
    </location>
</feature>
<evidence type="ECO:0000313" key="5">
    <source>
        <dbReference type="Proteomes" id="UP000831327"/>
    </source>
</evidence>
<dbReference type="Proteomes" id="UP000831327">
    <property type="component" value="Chromosome"/>
</dbReference>
<gene>
    <name evidence="4" type="ORF">Rmf_10190</name>
</gene>
<evidence type="ECO:0000256" key="2">
    <source>
        <dbReference type="SAM" id="MobiDB-lite"/>
    </source>
</evidence>
<comment type="similarity">
    <text evidence="1">Belongs to the flagella basal body rod proteins family.</text>
</comment>
<evidence type="ECO:0000313" key="4">
    <source>
        <dbReference type="EMBL" id="BDG71090.1"/>
    </source>
</evidence>
<dbReference type="Pfam" id="PF06429">
    <property type="entry name" value="Flg_bbr_C"/>
    <property type="match status" value="1"/>
</dbReference>
<dbReference type="InterPro" id="IPR010930">
    <property type="entry name" value="Flg_bb/hook_C_dom"/>
</dbReference>
<protein>
    <recommendedName>
        <fullName evidence="3">Flagellar basal-body/hook protein C-terminal domain-containing protein</fullName>
    </recommendedName>
</protein>
<feature type="domain" description="Flagellar basal-body/hook protein C-terminal" evidence="3">
    <location>
        <begin position="62"/>
        <end position="96"/>
    </location>
</feature>
<organism evidence="4 5">
    <name type="scientific">Roseomonas fluvialis</name>
    <dbReference type="NCBI Taxonomy" id="1750527"/>
    <lineage>
        <taxon>Bacteria</taxon>
        <taxon>Pseudomonadati</taxon>
        <taxon>Pseudomonadota</taxon>
        <taxon>Alphaproteobacteria</taxon>
        <taxon>Acetobacterales</taxon>
        <taxon>Roseomonadaceae</taxon>
        <taxon>Roseomonas</taxon>
    </lineage>
</organism>
<dbReference type="EMBL" id="AP025637">
    <property type="protein sequence ID" value="BDG71090.1"/>
    <property type="molecule type" value="Genomic_DNA"/>
</dbReference>
<feature type="region of interest" description="Disordered" evidence="2">
    <location>
        <begin position="33"/>
        <end position="61"/>
    </location>
</feature>
<dbReference type="RefSeq" id="WP_244458382.1">
    <property type="nucleotide sequence ID" value="NZ_AP025637.1"/>
</dbReference>
<sequence>MQVALNTSIAASVQGMQRATDRLAEAASVIAAPAASPARGSDPSPAPPTGNEGLTAAQASGDVEQAMVDTILARRAYEANAKALETNAQLQRDALSRSA</sequence>
<reference evidence="4 5" key="1">
    <citation type="journal article" date="2016" name="Microbes Environ.">
        <title>Phylogenetically diverse aerobic anoxygenic phototrophic bacteria isolated from epilithic biofilms in Tama river, Japan.</title>
        <authorList>
            <person name="Hirose S."/>
            <person name="Matsuura K."/>
            <person name="Haruta S."/>
        </authorList>
    </citation>
    <scope>NUCLEOTIDE SEQUENCE [LARGE SCALE GENOMIC DNA]</scope>
    <source>
        <strain evidence="4 5">S08</strain>
    </source>
</reference>